<keyword evidence="7" id="KW-1185">Reference proteome</keyword>
<evidence type="ECO:0000256" key="1">
    <source>
        <dbReference type="ARBA" id="ARBA00005495"/>
    </source>
</evidence>
<dbReference type="PANTHER" id="PTHR33337">
    <property type="entry name" value="GFA DOMAIN-CONTAINING PROTEIN"/>
    <property type="match status" value="1"/>
</dbReference>
<protein>
    <recommendedName>
        <fullName evidence="5">CENP-V/GFA domain-containing protein</fullName>
    </recommendedName>
</protein>
<evidence type="ECO:0000313" key="7">
    <source>
        <dbReference type="Proteomes" id="UP000246077"/>
    </source>
</evidence>
<dbReference type="GO" id="GO:0046872">
    <property type="term" value="F:metal ion binding"/>
    <property type="evidence" value="ECO:0007669"/>
    <property type="project" value="UniProtKB-KW"/>
</dbReference>
<dbReference type="Pfam" id="PF04828">
    <property type="entry name" value="GFA"/>
    <property type="match status" value="1"/>
</dbReference>
<dbReference type="InterPro" id="IPR006913">
    <property type="entry name" value="CENP-V/GFA"/>
</dbReference>
<accession>A0A317E9X9</accession>
<keyword evidence="4" id="KW-0456">Lyase</keyword>
<name>A0A317E9X9_9PROT</name>
<keyword evidence="2" id="KW-0479">Metal-binding</keyword>
<dbReference type="RefSeq" id="WP_109919544.1">
    <property type="nucleotide sequence ID" value="NZ_QGLF01000001.1"/>
</dbReference>
<sequence length="134" mass="14784">MRVEGGCYCGSVRYVAEGEPLMKAECLCRECQYVTGGGPNFFMALPTDGFRYTKGTAKHFRRQDLENPVTREFCPDCGTQIVTRAPGFPAVILKVGTLDDPKAFAGPDIAIYTVDQQPYHVLPEGMPTFERLPG</sequence>
<gene>
    <name evidence="6" type="ORF">DKG75_02765</name>
</gene>
<feature type="domain" description="CENP-V/GFA" evidence="5">
    <location>
        <begin position="3"/>
        <end position="120"/>
    </location>
</feature>
<evidence type="ECO:0000256" key="3">
    <source>
        <dbReference type="ARBA" id="ARBA00022833"/>
    </source>
</evidence>
<evidence type="ECO:0000313" key="6">
    <source>
        <dbReference type="EMBL" id="PWR23511.1"/>
    </source>
</evidence>
<evidence type="ECO:0000259" key="5">
    <source>
        <dbReference type="PROSITE" id="PS51891"/>
    </source>
</evidence>
<dbReference type="Proteomes" id="UP000246077">
    <property type="component" value="Unassembled WGS sequence"/>
</dbReference>
<reference evidence="7" key="1">
    <citation type="submission" date="2018-05" db="EMBL/GenBank/DDBJ databases">
        <title>Zavarzinia sp. HR-AS.</title>
        <authorList>
            <person name="Lee Y."/>
            <person name="Jeon C.O."/>
        </authorList>
    </citation>
    <scope>NUCLEOTIDE SEQUENCE [LARGE SCALE GENOMIC DNA]</scope>
    <source>
        <strain evidence="7">DSM 1231</strain>
    </source>
</reference>
<dbReference type="InterPro" id="IPR011057">
    <property type="entry name" value="Mss4-like_sf"/>
</dbReference>
<proteinExistence type="inferred from homology"/>
<dbReference type="AlphaFoldDB" id="A0A317E9X9"/>
<keyword evidence="3" id="KW-0862">Zinc</keyword>
<dbReference type="EMBL" id="QGLF01000001">
    <property type="protein sequence ID" value="PWR23511.1"/>
    <property type="molecule type" value="Genomic_DNA"/>
</dbReference>
<dbReference type="OrthoDB" id="9807246at2"/>
<dbReference type="PROSITE" id="PS51891">
    <property type="entry name" value="CENP_V_GFA"/>
    <property type="match status" value="1"/>
</dbReference>
<dbReference type="GO" id="GO:0016846">
    <property type="term" value="F:carbon-sulfur lyase activity"/>
    <property type="evidence" value="ECO:0007669"/>
    <property type="project" value="InterPro"/>
</dbReference>
<dbReference type="SUPFAM" id="SSF51316">
    <property type="entry name" value="Mss4-like"/>
    <property type="match status" value="1"/>
</dbReference>
<comment type="caution">
    <text evidence="6">The sequence shown here is derived from an EMBL/GenBank/DDBJ whole genome shotgun (WGS) entry which is preliminary data.</text>
</comment>
<evidence type="ECO:0000256" key="4">
    <source>
        <dbReference type="ARBA" id="ARBA00023239"/>
    </source>
</evidence>
<evidence type="ECO:0000256" key="2">
    <source>
        <dbReference type="ARBA" id="ARBA00022723"/>
    </source>
</evidence>
<dbReference type="Gene3D" id="3.90.1590.10">
    <property type="entry name" value="glutathione-dependent formaldehyde- activating enzyme (gfa)"/>
    <property type="match status" value="1"/>
</dbReference>
<organism evidence="6 7">
    <name type="scientific">Zavarzinia compransoris</name>
    <dbReference type="NCBI Taxonomy" id="1264899"/>
    <lineage>
        <taxon>Bacteria</taxon>
        <taxon>Pseudomonadati</taxon>
        <taxon>Pseudomonadota</taxon>
        <taxon>Alphaproteobacteria</taxon>
        <taxon>Rhodospirillales</taxon>
        <taxon>Zavarziniaceae</taxon>
        <taxon>Zavarzinia</taxon>
    </lineage>
</organism>
<dbReference type="PANTHER" id="PTHR33337:SF40">
    <property type="entry name" value="CENP-V_GFA DOMAIN-CONTAINING PROTEIN-RELATED"/>
    <property type="match status" value="1"/>
</dbReference>
<comment type="similarity">
    <text evidence="1">Belongs to the Gfa family.</text>
</comment>